<protein>
    <submittedName>
        <fullName evidence="2">Uncharacterized protein</fullName>
    </submittedName>
</protein>
<dbReference type="AlphaFoldDB" id="A0AAV4EQX7"/>
<evidence type="ECO:0000313" key="3">
    <source>
        <dbReference type="Proteomes" id="UP000762676"/>
    </source>
</evidence>
<proteinExistence type="predicted"/>
<feature type="region of interest" description="Disordered" evidence="1">
    <location>
        <begin position="81"/>
        <end position="104"/>
    </location>
</feature>
<evidence type="ECO:0000256" key="1">
    <source>
        <dbReference type="SAM" id="MobiDB-lite"/>
    </source>
</evidence>
<keyword evidence="3" id="KW-1185">Reference proteome</keyword>
<dbReference type="Proteomes" id="UP000762676">
    <property type="component" value="Unassembled WGS sequence"/>
</dbReference>
<comment type="caution">
    <text evidence="2">The sequence shown here is derived from an EMBL/GenBank/DDBJ whole genome shotgun (WGS) entry which is preliminary data.</text>
</comment>
<organism evidence="2 3">
    <name type="scientific">Elysia marginata</name>
    <dbReference type="NCBI Taxonomy" id="1093978"/>
    <lineage>
        <taxon>Eukaryota</taxon>
        <taxon>Metazoa</taxon>
        <taxon>Spiralia</taxon>
        <taxon>Lophotrochozoa</taxon>
        <taxon>Mollusca</taxon>
        <taxon>Gastropoda</taxon>
        <taxon>Heterobranchia</taxon>
        <taxon>Euthyneura</taxon>
        <taxon>Panpulmonata</taxon>
        <taxon>Sacoglossa</taxon>
        <taxon>Placobranchoidea</taxon>
        <taxon>Plakobranchidae</taxon>
        <taxon>Elysia</taxon>
    </lineage>
</organism>
<reference evidence="2 3" key="1">
    <citation type="journal article" date="2021" name="Elife">
        <title>Chloroplast acquisition without the gene transfer in kleptoplastic sea slugs, Plakobranchus ocellatus.</title>
        <authorList>
            <person name="Maeda T."/>
            <person name="Takahashi S."/>
            <person name="Yoshida T."/>
            <person name="Shimamura S."/>
            <person name="Takaki Y."/>
            <person name="Nagai Y."/>
            <person name="Toyoda A."/>
            <person name="Suzuki Y."/>
            <person name="Arimoto A."/>
            <person name="Ishii H."/>
            <person name="Satoh N."/>
            <person name="Nishiyama T."/>
            <person name="Hasebe M."/>
            <person name="Maruyama T."/>
            <person name="Minagawa J."/>
            <person name="Obokata J."/>
            <person name="Shigenobu S."/>
        </authorList>
    </citation>
    <scope>NUCLEOTIDE SEQUENCE [LARGE SCALE GENOMIC DNA]</scope>
</reference>
<evidence type="ECO:0000313" key="2">
    <source>
        <dbReference type="EMBL" id="GFR62825.1"/>
    </source>
</evidence>
<accession>A0AAV4EQX7</accession>
<gene>
    <name evidence="2" type="ORF">ElyMa_005467200</name>
</gene>
<dbReference type="EMBL" id="BMAT01010896">
    <property type="protein sequence ID" value="GFR62825.1"/>
    <property type="molecule type" value="Genomic_DNA"/>
</dbReference>
<name>A0AAV4EQX7_9GAST</name>
<sequence length="104" mass="11435">MKDNGPPPIPTCQSSRLSGPVKRWLLETNGDTRALGSLFSVSTCSRPSTAFYDRAVFPLTTVPLRNGLGWIERGSERIPRYQSPVGAPDRRNSKVEILGMTETS</sequence>